<dbReference type="OrthoDB" id="5589985at2759"/>
<feature type="compositionally biased region" description="Pro residues" evidence="1">
    <location>
        <begin position="367"/>
        <end position="379"/>
    </location>
</feature>
<dbReference type="Proteomes" id="UP001150907">
    <property type="component" value="Unassembled WGS sequence"/>
</dbReference>
<feature type="compositionally biased region" description="Pro residues" evidence="1">
    <location>
        <begin position="1"/>
        <end position="13"/>
    </location>
</feature>
<sequence>MPPGTLAPRPVPPVRAAAPTKPQDPMLVGILQEVKRLGERVESLAAANSLPTTLQIAAESQEALAAARLQIASLLEGMATLQAANASLSGRNATLERQLAAESARSASLTLTVAEKDLLLDNLTERRQEIRSDMAEKCVMSQPLGRLTYSAVLKRIGSAPSVAACREIKTNAYWPQDDVTMMVTTGMAGSIGKRRDDLTRAGLPREAVINIKSLYASYSLLSTPTSMQDAVMTALEKLNIDVVSPEDARVSNIPCLSPEGQVLKAKQTSKHLSCRLAALISGQRYTLAAQLRQISTQLELPIGSQKEVEEMAHKGTWRKPHPTDLPACQMQQQLLRNTQAGTCRCSRAGRPARPASPQQAVTAISLPPCPLSPLPPMPAPEELLQPSVDPQAQPQLQQPMDSNTQVEPASLAH</sequence>
<proteinExistence type="predicted"/>
<evidence type="ECO:0000313" key="3">
    <source>
        <dbReference type="Proteomes" id="UP001150907"/>
    </source>
</evidence>
<keyword evidence="3" id="KW-1185">Reference proteome</keyword>
<dbReference type="AlphaFoldDB" id="A0A9W8BB72"/>
<gene>
    <name evidence="2" type="ORF">H4R26_004174</name>
</gene>
<feature type="compositionally biased region" description="Polar residues" evidence="1">
    <location>
        <begin position="388"/>
        <end position="407"/>
    </location>
</feature>
<protein>
    <submittedName>
        <fullName evidence="2">Uncharacterized protein</fullName>
    </submittedName>
</protein>
<organism evidence="2 3">
    <name type="scientific">Coemansia thaxteri</name>
    <dbReference type="NCBI Taxonomy" id="2663907"/>
    <lineage>
        <taxon>Eukaryota</taxon>
        <taxon>Fungi</taxon>
        <taxon>Fungi incertae sedis</taxon>
        <taxon>Zoopagomycota</taxon>
        <taxon>Kickxellomycotina</taxon>
        <taxon>Kickxellomycetes</taxon>
        <taxon>Kickxellales</taxon>
        <taxon>Kickxellaceae</taxon>
        <taxon>Coemansia</taxon>
    </lineage>
</organism>
<comment type="caution">
    <text evidence="2">The sequence shown here is derived from an EMBL/GenBank/DDBJ whole genome shotgun (WGS) entry which is preliminary data.</text>
</comment>
<reference evidence="2" key="1">
    <citation type="submission" date="2022-07" db="EMBL/GenBank/DDBJ databases">
        <title>Phylogenomic reconstructions and comparative analyses of Kickxellomycotina fungi.</title>
        <authorList>
            <person name="Reynolds N.K."/>
            <person name="Stajich J.E."/>
            <person name="Barry K."/>
            <person name="Grigoriev I.V."/>
            <person name="Crous P."/>
            <person name="Smith M.E."/>
        </authorList>
    </citation>
    <scope>NUCLEOTIDE SEQUENCE</scope>
    <source>
        <strain evidence="2">IMI 214461</strain>
    </source>
</reference>
<evidence type="ECO:0000256" key="1">
    <source>
        <dbReference type="SAM" id="MobiDB-lite"/>
    </source>
</evidence>
<evidence type="ECO:0000313" key="2">
    <source>
        <dbReference type="EMBL" id="KAJ2001355.1"/>
    </source>
</evidence>
<feature type="region of interest" description="Disordered" evidence="1">
    <location>
        <begin position="1"/>
        <end position="21"/>
    </location>
</feature>
<feature type="region of interest" description="Disordered" evidence="1">
    <location>
        <begin position="366"/>
        <end position="413"/>
    </location>
</feature>
<accession>A0A9W8BB72</accession>
<dbReference type="EMBL" id="JANBQF010000417">
    <property type="protein sequence ID" value="KAJ2001355.1"/>
    <property type="molecule type" value="Genomic_DNA"/>
</dbReference>
<name>A0A9W8BB72_9FUNG</name>